<organism evidence="2 3">
    <name type="scientific">Amycolatopsis rubida</name>
    <dbReference type="NCBI Taxonomy" id="112413"/>
    <lineage>
        <taxon>Bacteria</taxon>
        <taxon>Bacillati</taxon>
        <taxon>Actinomycetota</taxon>
        <taxon>Actinomycetes</taxon>
        <taxon>Pseudonocardiales</taxon>
        <taxon>Pseudonocardiaceae</taxon>
        <taxon>Amycolatopsis</taxon>
    </lineage>
</organism>
<keyword evidence="1" id="KW-1133">Transmembrane helix</keyword>
<dbReference type="OrthoDB" id="3683281at2"/>
<evidence type="ECO:0000256" key="1">
    <source>
        <dbReference type="SAM" id="Phobius"/>
    </source>
</evidence>
<evidence type="ECO:0000313" key="3">
    <source>
        <dbReference type="Proteomes" id="UP000199137"/>
    </source>
</evidence>
<dbReference type="EMBL" id="FOWC01000016">
    <property type="protein sequence ID" value="SFQ58797.1"/>
    <property type="molecule type" value="Genomic_DNA"/>
</dbReference>
<dbReference type="Proteomes" id="UP000199137">
    <property type="component" value="Unassembled WGS sequence"/>
</dbReference>
<keyword evidence="1" id="KW-0812">Transmembrane</keyword>
<gene>
    <name evidence="2" type="ORF">SAMN05421854_11626</name>
</gene>
<evidence type="ECO:0000313" key="2">
    <source>
        <dbReference type="EMBL" id="SFQ58797.1"/>
    </source>
</evidence>
<proteinExistence type="predicted"/>
<protein>
    <submittedName>
        <fullName evidence="2">Uncharacterized protein</fullName>
    </submittedName>
</protein>
<reference evidence="2 3" key="1">
    <citation type="submission" date="2016-10" db="EMBL/GenBank/DDBJ databases">
        <authorList>
            <person name="de Groot N.N."/>
        </authorList>
    </citation>
    <scope>NUCLEOTIDE SEQUENCE [LARGE SCALE GENOMIC DNA]</scope>
    <source>
        <strain evidence="2 3">DSM 44637</strain>
    </source>
</reference>
<dbReference type="AlphaFoldDB" id="A0A1I5ZRH5"/>
<sequence>MDRAGNPVPPPLTAGAVLAGAVCAAVGLWVSVCLVLALGCGGAVFALNRRRRAEWQREWDAEQAKRTHP</sequence>
<accession>A0A1I5ZRH5</accession>
<feature type="transmembrane region" description="Helical" evidence="1">
    <location>
        <begin position="16"/>
        <end position="47"/>
    </location>
</feature>
<keyword evidence="1" id="KW-0472">Membrane</keyword>
<name>A0A1I5ZRH5_9PSEU</name>